<dbReference type="EMBL" id="CP020946">
    <property type="protein sequence ID" value="ASD63594.1"/>
    <property type="molecule type" value="Genomic_DNA"/>
</dbReference>
<accession>A0A1Z3N7Z7</accession>
<organism evidence="1 2">
    <name type="scientific">Bdellovibrio bacteriovorus</name>
    <dbReference type="NCBI Taxonomy" id="959"/>
    <lineage>
        <taxon>Bacteria</taxon>
        <taxon>Pseudomonadati</taxon>
        <taxon>Bdellovibrionota</taxon>
        <taxon>Bdellovibrionia</taxon>
        <taxon>Bdellovibrionales</taxon>
        <taxon>Pseudobdellovibrionaceae</taxon>
        <taxon>Bdellovibrio</taxon>
    </lineage>
</organism>
<sequence>MTAMSVPVESKVKYLRRRAAELESLLAMGEGVELFELGKKVGHQVKGNAATFEFAELAESGKKLESAALSENAKAVLEAARELMQQVTALLQQYS</sequence>
<evidence type="ECO:0000313" key="2">
    <source>
        <dbReference type="Proteomes" id="UP000197003"/>
    </source>
</evidence>
<reference evidence="1 2" key="1">
    <citation type="submission" date="2017-04" db="EMBL/GenBank/DDBJ databases">
        <title>Whole genome sequence of Bdellovibrio bacteriovorus strain SSB218315.</title>
        <authorList>
            <person name="Oyedara O."/>
            <person name="Rodriguez-Perez M.A."/>
        </authorList>
    </citation>
    <scope>NUCLEOTIDE SEQUENCE [LARGE SCALE GENOMIC DNA]</scope>
    <source>
        <strain evidence="1 2">SSB218315</strain>
    </source>
</reference>
<dbReference type="RefSeq" id="WP_088565123.1">
    <property type="nucleotide sequence ID" value="NZ_CP020946.1"/>
</dbReference>
<dbReference type="Gene3D" id="1.20.120.160">
    <property type="entry name" value="HPT domain"/>
    <property type="match status" value="1"/>
</dbReference>
<dbReference type="InterPro" id="IPR036641">
    <property type="entry name" value="HPT_dom_sf"/>
</dbReference>
<evidence type="ECO:0000313" key="1">
    <source>
        <dbReference type="EMBL" id="ASD63594.1"/>
    </source>
</evidence>
<dbReference type="GO" id="GO:0000160">
    <property type="term" value="P:phosphorelay signal transduction system"/>
    <property type="evidence" value="ECO:0007669"/>
    <property type="project" value="InterPro"/>
</dbReference>
<protein>
    <submittedName>
        <fullName evidence="1">Uncharacterized protein</fullName>
    </submittedName>
</protein>
<proteinExistence type="predicted"/>
<dbReference type="Proteomes" id="UP000197003">
    <property type="component" value="Chromosome"/>
</dbReference>
<gene>
    <name evidence="1" type="ORF">B9G79_08405</name>
</gene>
<dbReference type="AlphaFoldDB" id="A0A1Z3N7Z7"/>
<name>A0A1Z3N7Z7_BDEBC</name>
<dbReference type="SUPFAM" id="SSF47226">
    <property type="entry name" value="Histidine-containing phosphotransfer domain, HPT domain"/>
    <property type="match status" value="1"/>
</dbReference>
<dbReference type="OrthoDB" id="9342737at2"/>